<sequence length="205" mass="23534">MAGDDISMESSNLKRRKIRSLPDSVLLHILSFLPMKDTVRTVMVSRFRCLWTSARHLSFDHHAYHNCKEEDTFRVNDRFVNFTDHVLNLHENPTINSFRLNLNYAADVYPDDPQYGGGATEETRRSDKIEFEGLTKLDLARSDIKHLTIVSLWDLELVCPNVKILDIAGCTMNVKAVVVPFLCFGFCLHLLVLCFSSRDNVLDEE</sequence>
<dbReference type="SUPFAM" id="SSF81383">
    <property type="entry name" value="F-box domain"/>
    <property type="match status" value="1"/>
</dbReference>
<dbReference type="Pfam" id="PF00646">
    <property type="entry name" value="F-box"/>
    <property type="match status" value="1"/>
</dbReference>
<dbReference type="InterPro" id="IPR053781">
    <property type="entry name" value="F-box_AtFBL13-like"/>
</dbReference>
<dbReference type="PANTHER" id="PTHR31293">
    <property type="entry name" value="RNI-LIKE SUPERFAMILY PROTEIN"/>
    <property type="match status" value="1"/>
</dbReference>
<feature type="domain" description="F-box" evidence="1">
    <location>
        <begin position="15"/>
        <end position="46"/>
    </location>
</feature>
<reference evidence="3" key="2">
    <citation type="submission" date="2025-08" db="UniProtKB">
        <authorList>
            <consortium name="RefSeq"/>
        </authorList>
    </citation>
    <scope>IDENTIFICATION</scope>
    <source>
        <tissue evidence="3">Leaf</tissue>
    </source>
</reference>
<dbReference type="Gene3D" id="1.20.1280.50">
    <property type="match status" value="1"/>
</dbReference>
<keyword evidence="2" id="KW-1185">Reference proteome</keyword>
<evidence type="ECO:0000259" key="1">
    <source>
        <dbReference type="PROSITE" id="PS50181"/>
    </source>
</evidence>
<accession>A0ABM3HAK0</accession>
<dbReference type="GeneID" id="125314721"/>
<dbReference type="CDD" id="cd22160">
    <property type="entry name" value="F-box_AtFBL13-like"/>
    <property type="match status" value="1"/>
</dbReference>
<name>A0ABM3HAK0_9MYRT</name>
<dbReference type="InterPro" id="IPR001810">
    <property type="entry name" value="F-box_dom"/>
</dbReference>
<gene>
    <name evidence="3" type="primary">LOC125314721</name>
</gene>
<dbReference type="PROSITE" id="PS50181">
    <property type="entry name" value="FBOX"/>
    <property type="match status" value="1"/>
</dbReference>
<evidence type="ECO:0000313" key="2">
    <source>
        <dbReference type="Proteomes" id="UP000827889"/>
    </source>
</evidence>
<reference evidence="2" key="1">
    <citation type="submission" date="2025-05" db="UniProtKB">
        <authorList>
            <consortium name="RefSeq"/>
        </authorList>
    </citation>
    <scope>NUCLEOTIDE SEQUENCE [LARGE SCALE GENOMIC DNA]</scope>
</reference>
<dbReference type="Proteomes" id="UP000827889">
    <property type="component" value="Chromosome 1"/>
</dbReference>
<dbReference type="InterPro" id="IPR055294">
    <property type="entry name" value="FBL60-like"/>
</dbReference>
<proteinExistence type="predicted"/>
<protein>
    <submittedName>
        <fullName evidence="3">F-box protein At3g59000-like</fullName>
    </submittedName>
</protein>
<organism evidence="2 3">
    <name type="scientific">Rhodamnia argentea</name>
    <dbReference type="NCBI Taxonomy" id="178133"/>
    <lineage>
        <taxon>Eukaryota</taxon>
        <taxon>Viridiplantae</taxon>
        <taxon>Streptophyta</taxon>
        <taxon>Embryophyta</taxon>
        <taxon>Tracheophyta</taxon>
        <taxon>Spermatophyta</taxon>
        <taxon>Magnoliopsida</taxon>
        <taxon>eudicotyledons</taxon>
        <taxon>Gunneridae</taxon>
        <taxon>Pentapetalae</taxon>
        <taxon>rosids</taxon>
        <taxon>malvids</taxon>
        <taxon>Myrtales</taxon>
        <taxon>Myrtaceae</taxon>
        <taxon>Myrtoideae</taxon>
        <taxon>Myrteae</taxon>
        <taxon>Australasian group</taxon>
        <taxon>Rhodamnia</taxon>
    </lineage>
</organism>
<dbReference type="PANTHER" id="PTHR31293:SF12">
    <property type="entry name" value="RNI-LIKE SUPERFAMILY PROTEIN"/>
    <property type="match status" value="1"/>
</dbReference>
<evidence type="ECO:0000313" key="3">
    <source>
        <dbReference type="RefSeq" id="XP_048133625.1"/>
    </source>
</evidence>
<dbReference type="InterPro" id="IPR036047">
    <property type="entry name" value="F-box-like_dom_sf"/>
</dbReference>
<dbReference type="RefSeq" id="XP_048133625.1">
    <property type="nucleotide sequence ID" value="XM_048277668.1"/>
</dbReference>